<evidence type="ECO:0000256" key="2">
    <source>
        <dbReference type="ARBA" id="ARBA00022692"/>
    </source>
</evidence>
<evidence type="ECO:0000256" key="5">
    <source>
        <dbReference type="ARBA" id="ARBA00023136"/>
    </source>
</evidence>
<dbReference type="GO" id="GO:0016020">
    <property type="term" value="C:membrane"/>
    <property type="evidence" value="ECO:0007669"/>
    <property type="project" value="UniProtKB-SubCell"/>
</dbReference>
<name>A0A396J6J2_MEDTR</name>
<dbReference type="InterPro" id="IPR046956">
    <property type="entry name" value="RLP23-like"/>
</dbReference>
<dbReference type="AlphaFoldDB" id="A0A396J6J2"/>
<evidence type="ECO:0000256" key="6">
    <source>
        <dbReference type="ARBA" id="ARBA00023170"/>
    </source>
</evidence>
<dbReference type="Gramene" id="rna7858">
    <property type="protein sequence ID" value="RHN72175.1"/>
    <property type="gene ID" value="gene7858"/>
</dbReference>
<keyword evidence="6" id="KW-0675">Receptor</keyword>
<evidence type="ECO:0000256" key="1">
    <source>
        <dbReference type="ARBA" id="ARBA00004479"/>
    </source>
</evidence>
<dbReference type="Gene3D" id="3.80.10.10">
    <property type="entry name" value="Ribonuclease Inhibitor"/>
    <property type="match status" value="1"/>
</dbReference>
<dbReference type="PANTHER" id="PTHR48063:SF29">
    <property type="entry name" value="LRR RECEPTOR-LIKE KINASE FAMILY PROTEIN"/>
    <property type="match status" value="1"/>
</dbReference>
<evidence type="ECO:0000256" key="4">
    <source>
        <dbReference type="ARBA" id="ARBA00022989"/>
    </source>
</evidence>
<keyword evidence="4" id="KW-1133">Transmembrane helix</keyword>
<keyword evidence="2" id="KW-0812">Transmembrane</keyword>
<protein>
    <submittedName>
        <fullName evidence="8">Putative leucine-rich repeat domain, L domain-containing protein</fullName>
    </submittedName>
</protein>
<proteinExistence type="predicted"/>
<reference evidence="9" key="1">
    <citation type="journal article" date="2018" name="Nat. Plants">
        <title>Whole-genome landscape of Medicago truncatula symbiotic genes.</title>
        <authorList>
            <person name="Pecrix Y."/>
            <person name="Staton S.E."/>
            <person name="Sallet E."/>
            <person name="Lelandais-Briere C."/>
            <person name="Moreau S."/>
            <person name="Carrere S."/>
            <person name="Blein T."/>
            <person name="Jardinaud M.F."/>
            <person name="Latrasse D."/>
            <person name="Zouine M."/>
            <person name="Zahm M."/>
            <person name="Kreplak J."/>
            <person name="Mayjonade B."/>
            <person name="Satge C."/>
            <person name="Perez M."/>
            <person name="Cauet S."/>
            <person name="Marande W."/>
            <person name="Chantry-Darmon C."/>
            <person name="Lopez-Roques C."/>
            <person name="Bouchez O."/>
            <person name="Berard A."/>
            <person name="Debelle F."/>
            <person name="Munos S."/>
            <person name="Bendahmane A."/>
            <person name="Berges H."/>
            <person name="Niebel A."/>
            <person name="Buitink J."/>
            <person name="Frugier F."/>
            <person name="Benhamed M."/>
            <person name="Crespi M."/>
            <person name="Gouzy J."/>
            <person name="Gamas P."/>
        </authorList>
    </citation>
    <scope>NUCLEOTIDE SEQUENCE [LARGE SCALE GENOMIC DNA]</scope>
    <source>
        <strain evidence="9">cv. Jemalong A17</strain>
    </source>
</reference>
<evidence type="ECO:0000313" key="8">
    <source>
        <dbReference type="EMBL" id="RHN72175.1"/>
    </source>
</evidence>
<comment type="caution">
    <text evidence="8">The sequence shown here is derived from an EMBL/GenBank/DDBJ whole genome shotgun (WGS) entry which is preliminary data.</text>
</comment>
<dbReference type="InterPro" id="IPR032675">
    <property type="entry name" value="LRR_dom_sf"/>
</dbReference>
<dbReference type="PANTHER" id="PTHR48063">
    <property type="entry name" value="LRR RECEPTOR-LIKE KINASE"/>
    <property type="match status" value="1"/>
</dbReference>
<gene>
    <name evidence="8" type="ORF">MtrunA17_Chr2g0284831</name>
</gene>
<dbReference type="SUPFAM" id="SSF52047">
    <property type="entry name" value="RNI-like"/>
    <property type="match status" value="1"/>
</dbReference>
<dbReference type="Proteomes" id="UP000265566">
    <property type="component" value="Chromosome 2"/>
</dbReference>
<accession>A0A396J6J2</accession>
<evidence type="ECO:0000256" key="3">
    <source>
        <dbReference type="ARBA" id="ARBA00022729"/>
    </source>
</evidence>
<keyword evidence="7" id="KW-0325">Glycoprotein</keyword>
<sequence>MMNGIIPESIGQLTNLNSLNLLDNYWEGTMTNTHFNNLTNLISLSISSKLNSFALKVTNDWVPPFKNLFHVDIRGCQVGPT</sequence>
<evidence type="ECO:0000256" key="7">
    <source>
        <dbReference type="ARBA" id="ARBA00023180"/>
    </source>
</evidence>
<dbReference type="EMBL" id="PSQE01000002">
    <property type="protein sequence ID" value="RHN72175.1"/>
    <property type="molecule type" value="Genomic_DNA"/>
</dbReference>
<keyword evidence="3" id="KW-0732">Signal</keyword>
<evidence type="ECO:0000313" key="9">
    <source>
        <dbReference type="Proteomes" id="UP000265566"/>
    </source>
</evidence>
<comment type="subcellular location">
    <subcellularLocation>
        <location evidence="1">Membrane</location>
        <topology evidence="1">Single-pass type I membrane protein</topology>
    </subcellularLocation>
</comment>
<organism evidence="8 9">
    <name type="scientific">Medicago truncatula</name>
    <name type="common">Barrel medic</name>
    <name type="synonym">Medicago tribuloides</name>
    <dbReference type="NCBI Taxonomy" id="3880"/>
    <lineage>
        <taxon>Eukaryota</taxon>
        <taxon>Viridiplantae</taxon>
        <taxon>Streptophyta</taxon>
        <taxon>Embryophyta</taxon>
        <taxon>Tracheophyta</taxon>
        <taxon>Spermatophyta</taxon>
        <taxon>Magnoliopsida</taxon>
        <taxon>eudicotyledons</taxon>
        <taxon>Gunneridae</taxon>
        <taxon>Pentapetalae</taxon>
        <taxon>rosids</taxon>
        <taxon>fabids</taxon>
        <taxon>Fabales</taxon>
        <taxon>Fabaceae</taxon>
        <taxon>Papilionoideae</taxon>
        <taxon>50 kb inversion clade</taxon>
        <taxon>NPAAA clade</taxon>
        <taxon>Hologalegina</taxon>
        <taxon>IRL clade</taxon>
        <taxon>Trifolieae</taxon>
        <taxon>Medicago</taxon>
    </lineage>
</organism>
<keyword evidence="5" id="KW-0472">Membrane</keyword>